<gene>
    <name evidence="1" type="ORF">SAMN05216326_10754</name>
</gene>
<keyword evidence="2" id="KW-1185">Reference proteome</keyword>
<organism evidence="1 2">
    <name type="scientific">Nitrosomonas marina</name>
    <dbReference type="NCBI Taxonomy" id="917"/>
    <lineage>
        <taxon>Bacteria</taxon>
        <taxon>Pseudomonadati</taxon>
        <taxon>Pseudomonadota</taxon>
        <taxon>Betaproteobacteria</taxon>
        <taxon>Nitrosomonadales</taxon>
        <taxon>Nitrosomonadaceae</taxon>
        <taxon>Nitrosomonas</taxon>
    </lineage>
</organism>
<name>A0A1I0AHA6_9PROT</name>
<accession>A0A1I0AHA6</accession>
<protein>
    <submittedName>
        <fullName evidence="1">Uncharacterized protein</fullName>
    </submittedName>
</protein>
<reference evidence="2" key="1">
    <citation type="submission" date="2016-10" db="EMBL/GenBank/DDBJ databases">
        <authorList>
            <person name="Varghese N."/>
            <person name="Submissions S."/>
        </authorList>
    </citation>
    <scope>NUCLEOTIDE SEQUENCE [LARGE SCALE GENOMIC DNA]</scope>
    <source>
        <strain evidence="2">Nm71</strain>
    </source>
</reference>
<proteinExistence type="predicted"/>
<dbReference type="EMBL" id="FOIA01000007">
    <property type="protein sequence ID" value="SES93678.1"/>
    <property type="molecule type" value="Genomic_DNA"/>
</dbReference>
<dbReference type="Proteomes" id="UP000199345">
    <property type="component" value="Unassembled WGS sequence"/>
</dbReference>
<dbReference type="AlphaFoldDB" id="A0A1I0AHA6"/>
<sequence length="57" mass="6444">MASNFDGTDTVQNPILENFLPSLLYIKMTSILDEALEGGNREAPWTNAKKESVNFRR</sequence>
<evidence type="ECO:0000313" key="1">
    <source>
        <dbReference type="EMBL" id="SES93678.1"/>
    </source>
</evidence>
<evidence type="ECO:0000313" key="2">
    <source>
        <dbReference type="Proteomes" id="UP000199345"/>
    </source>
</evidence>